<organism evidence="1 2">
    <name type="scientific">Nostoc commune NIES-4072</name>
    <dbReference type="NCBI Taxonomy" id="2005467"/>
    <lineage>
        <taxon>Bacteria</taxon>
        <taxon>Bacillati</taxon>
        <taxon>Cyanobacteriota</taxon>
        <taxon>Cyanophyceae</taxon>
        <taxon>Nostocales</taxon>
        <taxon>Nostocaceae</taxon>
        <taxon>Nostoc</taxon>
    </lineage>
</organism>
<protein>
    <submittedName>
        <fullName evidence="1">Uncharacterized protein</fullName>
    </submittedName>
</protein>
<dbReference type="Proteomes" id="UP000245124">
    <property type="component" value="Unassembled WGS sequence"/>
</dbReference>
<accession>A0A2R5FGA9</accession>
<keyword evidence="2" id="KW-1185">Reference proteome</keyword>
<dbReference type="Pfam" id="PF11338">
    <property type="entry name" value="DUF3140"/>
    <property type="match status" value="1"/>
</dbReference>
<dbReference type="RefSeq" id="WP_109007395.1">
    <property type="nucleotide sequence ID" value="NZ_BDUD01000001.1"/>
</dbReference>
<proteinExistence type="predicted"/>
<evidence type="ECO:0000313" key="1">
    <source>
        <dbReference type="EMBL" id="GBG17145.1"/>
    </source>
</evidence>
<gene>
    <name evidence="1" type="ORF">NIES4072_07940</name>
</gene>
<dbReference type="OrthoDB" id="513524at2"/>
<dbReference type="PANTHER" id="PTHR40630:SF1">
    <property type="entry name" value="DNA-BINDING PROTEIN"/>
    <property type="match status" value="1"/>
</dbReference>
<evidence type="ECO:0000313" key="2">
    <source>
        <dbReference type="Proteomes" id="UP000245124"/>
    </source>
</evidence>
<dbReference type="EMBL" id="BDUD01000001">
    <property type="protein sequence ID" value="GBG17145.1"/>
    <property type="molecule type" value="Genomic_DNA"/>
</dbReference>
<dbReference type="InterPro" id="IPR021487">
    <property type="entry name" value="DUF3140"/>
</dbReference>
<reference evidence="1 2" key="1">
    <citation type="submission" date="2017-06" db="EMBL/GenBank/DDBJ databases">
        <title>Genome sequencing of cyanobaciteial culture collection at National Institute for Environmental Studies (NIES).</title>
        <authorList>
            <person name="Hirose Y."/>
            <person name="Shimura Y."/>
            <person name="Fujisawa T."/>
            <person name="Nakamura Y."/>
            <person name="Kawachi M."/>
        </authorList>
    </citation>
    <scope>NUCLEOTIDE SEQUENCE [LARGE SCALE GENOMIC DNA]</scope>
    <source>
        <strain evidence="1 2">NIES-4072</strain>
    </source>
</reference>
<dbReference type="PANTHER" id="PTHR40630">
    <property type="entry name" value="POSSIBLE DNA-BINDING PROTEIN"/>
    <property type="match status" value="1"/>
</dbReference>
<dbReference type="AlphaFoldDB" id="A0A2R5FGA9"/>
<comment type="caution">
    <text evidence="1">The sequence shown here is derived from an EMBL/GenBank/DDBJ whole genome shotgun (WGS) entry which is preliminary data.</text>
</comment>
<name>A0A2R5FGA9_NOSCO</name>
<sequence>MSKDVKSVIADFHQVVNMTPKELEFWLDTDESQTVGQKDGDDESIGHKSGRRIIQLKYKHSLRWLTVDGSQSSVIGHQPSCKCSS</sequence>